<dbReference type="Proteomes" id="UP000030748">
    <property type="component" value="Unassembled WGS sequence"/>
</dbReference>
<keyword evidence="1 4" id="KW-0677">Repeat</keyword>
<comment type="function">
    <text evidence="4">Acts as a calcium sensor. CBL proteins interact with CIPK serine-threonine protein kinases. Binding of a CBL protein to the regulatory NAF domain of a CIPK protein lead to the activation of the kinase in a calcium-dependent manner.</text>
</comment>
<dbReference type="PANTHER" id="PTHR23056:SF26">
    <property type="entry name" value="CALCINEURIN B-LIKE PROTEIN 10"/>
    <property type="match status" value="1"/>
</dbReference>
<dbReference type="InterPro" id="IPR045198">
    <property type="entry name" value="CNBL1-10"/>
</dbReference>
<proteinExistence type="inferred from homology"/>
<keyword evidence="4" id="KW-0472">Membrane</keyword>
<keyword evidence="4" id="KW-0479">Metal-binding</keyword>
<dbReference type="InterPro" id="IPR002048">
    <property type="entry name" value="EF_hand_dom"/>
</dbReference>
<dbReference type="GO" id="GO:0019722">
    <property type="term" value="P:calcium-mediated signaling"/>
    <property type="evidence" value="ECO:0007669"/>
    <property type="project" value="UniProtKB-UniRule"/>
</dbReference>
<keyword evidence="2 4" id="KW-0106">Calcium</keyword>
<evidence type="ECO:0000313" key="7">
    <source>
        <dbReference type="Proteomes" id="UP000030748"/>
    </source>
</evidence>
<dbReference type="GO" id="GO:0005509">
    <property type="term" value="F:calcium ion binding"/>
    <property type="evidence" value="ECO:0007669"/>
    <property type="project" value="UniProtKB-UniRule"/>
</dbReference>
<evidence type="ECO:0000256" key="3">
    <source>
        <dbReference type="ARBA" id="ARBA00023774"/>
    </source>
</evidence>
<evidence type="ECO:0000256" key="2">
    <source>
        <dbReference type="ARBA" id="ARBA00022837"/>
    </source>
</evidence>
<evidence type="ECO:0000256" key="1">
    <source>
        <dbReference type="ARBA" id="ARBA00022737"/>
    </source>
</evidence>
<dbReference type="FunFam" id="1.10.238.10:FF:000073">
    <property type="entry name" value="calcineurin B-like protein 3"/>
    <property type="match status" value="1"/>
</dbReference>
<sequence length="249" mass="28719">MRSGVCMSILLIFDNYLIISVEKLGCRALKFSEKLCAAVFPVISIIDSLIFAFSGCFEYRNSCRSKESHYGNKEIVRLSQESHFTVNEVEALHELFKKLSSSIFDDGFVHKEELQLALFRTSCGQNFFLDRVFDIFDKKRTGVIDLEEFVHSLSIFHPNAPVEDKIEFAFNLYDLRQTGSIGREEVKQMVIALLIEFDMKLTDELLDQIIEKTFMDADADEDGKINEQDWNAFVARHPSILRNMTLPYL</sequence>
<dbReference type="PANTHER" id="PTHR23056">
    <property type="entry name" value="CALCINEURIN B"/>
    <property type="match status" value="1"/>
</dbReference>
<dbReference type="EMBL" id="KI631268">
    <property type="protein sequence ID" value="EYU29317.1"/>
    <property type="molecule type" value="Genomic_DNA"/>
</dbReference>
<dbReference type="InterPro" id="IPR011992">
    <property type="entry name" value="EF-hand-dom_pair"/>
</dbReference>
<dbReference type="GO" id="GO:0019900">
    <property type="term" value="F:kinase binding"/>
    <property type="evidence" value="ECO:0007669"/>
    <property type="project" value="UniProtKB-UniRule"/>
</dbReference>
<dbReference type="Pfam" id="PF13202">
    <property type="entry name" value="EF-hand_5"/>
    <property type="match status" value="1"/>
</dbReference>
<comment type="similarity">
    <text evidence="3 4">Belongs to the calcineurin regulatory subunit family.</text>
</comment>
<dbReference type="InterPro" id="IPR018247">
    <property type="entry name" value="EF_Hand_1_Ca_BS"/>
</dbReference>
<organism evidence="6 7">
    <name type="scientific">Erythranthe guttata</name>
    <name type="common">Yellow monkey flower</name>
    <name type="synonym">Mimulus guttatus</name>
    <dbReference type="NCBI Taxonomy" id="4155"/>
    <lineage>
        <taxon>Eukaryota</taxon>
        <taxon>Viridiplantae</taxon>
        <taxon>Streptophyta</taxon>
        <taxon>Embryophyta</taxon>
        <taxon>Tracheophyta</taxon>
        <taxon>Spermatophyta</taxon>
        <taxon>Magnoliopsida</taxon>
        <taxon>eudicotyledons</taxon>
        <taxon>Gunneridae</taxon>
        <taxon>Pentapetalae</taxon>
        <taxon>asterids</taxon>
        <taxon>lamiids</taxon>
        <taxon>Lamiales</taxon>
        <taxon>Phrymaceae</taxon>
        <taxon>Erythranthe</taxon>
    </lineage>
</organism>
<feature type="domain" description="EF-hand" evidence="5">
    <location>
        <begin position="205"/>
        <end position="240"/>
    </location>
</feature>
<dbReference type="GO" id="GO:0016020">
    <property type="term" value="C:membrane"/>
    <property type="evidence" value="ECO:0007669"/>
    <property type="project" value="UniProtKB-SubCell"/>
</dbReference>
<dbReference type="SMART" id="SM00054">
    <property type="entry name" value="EFh"/>
    <property type="match status" value="3"/>
</dbReference>
<dbReference type="eggNOG" id="KOG0034">
    <property type="taxonomic scope" value="Eukaryota"/>
</dbReference>
<accession>A0A022QKS1</accession>
<feature type="domain" description="EF-hand" evidence="5">
    <location>
        <begin position="161"/>
        <end position="196"/>
    </location>
</feature>
<dbReference type="Gene3D" id="1.10.238.10">
    <property type="entry name" value="EF-hand"/>
    <property type="match status" value="1"/>
</dbReference>
<evidence type="ECO:0000313" key="6">
    <source>
        <dbReference type="EMBL" id="EYU29317.1"/>
    </source>
</evidence>
<name>A0A022QKS1_ERYGU</name>
<dbReference type="Pfam" id="PF13499">
    <property type="entry name" value="EF-hand_7"/>
    <property type="match status" value="1"/>
</dbReference>
<dbReference type="AlphaFoldDB" id="A0A022QKS1"/>
<dbReference type="SUPFAM" id="SSF47473">
    <property type="entry name" value="EF-hand"/>
    <property type="match status" value="1"/>
</dbReference>
<feature type="non-terminal residue" evidence="6">
    <location>
        <position position="249"/>
    </location>
</feature>
<comment type="subunit">
    <text evidence="4">Homodimer. Interacts with CIPK.</text>
</comment>
<protein>
    <recommendedName>
        <fullName evidence="4">Calcineurin B-like protein</fullName>
    </recommendedName>
</protein>
<evidence type="ECO:0000259" key="5">
    <source>
        <dbReference type="PROSITE" id="PS50222"/>
    </source>
</evidence>
<comment type="subcellular location">
    <subcellularLocation>
        <location evidence="4">Membrane</location>
    </subcellularLocation>
</comment>
<keyword evidence="7" id="KW-1185">Reference proteome</keyword>
<reference evidence="6 7" key="1">
    <citation type="journal article" date="2013" name="Proc. Natl. Acad. Sci. U.S.A.">
        <title>Fine-scale variation in meiotic recombination in Mimulus inferred from population shotgun sequencing.</title>
        <authorList>
            <person name="Hellsten U."/>
            <person name="Wright K.M."/>
            <person name="Jenkins J."/>
            <person name="Shu S."/>
            <person name="Yuan Y."/>
            <person name="Wessler S.R."/>
            <person name="Schmutz J."/>
            <person name="Willis J.H."/>
            <person name="Rokhsar D.S."/>
        </authorList>
    </citation>
    <scope>NUCLEOTIDE SEQUENCE [LARGE SCALE GENOMIC DNA]</scope>
    <source>
        <strain evidence="7">cv. DUN x IM62</strain>
    </source>
</reference>
<evidence type="ECO:0000256" key="4">
    <source>
        <dbReference type="RuleBase" id="RU369080"/>
    </source>
</evidence>
<dbReference type="STRING" id="4155.A0A022QKS1"/>
<dbReference type="CDD" id="cd00051">
    <property type="entry name" value="EFh"/>
    <property type="match status" value="1"/>
</dbReference>
<dbReference type="PROSITE" id="PS00018">
    <property type="entry name" value="EF_HAND_1"/>
    <property type="match status" value="1"/>
</dbReference>
<gene>
    <name evidence="6" type="ORF">MIMGU_mgv1a019977mg</name>
</gene>
<feature type="domain" description="EF-hand" evidence="5">
    <location>
        <begin position="124"/>
        <end position="159"/>
    </location>
</feature>
<dbReference type="PRINTS" id="PR00450">
    <property type="entry name" value="RECOVERIN"/>
</dbReference>
<dbReference type="PROSITE" id="PS50222">
    <property type="entry name" value="EF_HAND_2"/>
    <property type="match status" value="3"/>
</dbReference>